<dbReference type="GO" id="GO:0008652">
    <property type="term" value="P:amino acid biosynthetic process"/>
    <property type="evidence" value="ECO:0007669"/>
    <property type="project" value="UniProtKB-KW"/>
</dbReference>
<dbReference type="GeneID" id="23563144"/>
<dbReference type="PANTHER" id="PTHR21225:SF12">
    <property type="entry name" value="PHOSPHO-2-DEHYDRO-3-DEOXYHEPTONATE ALDOLASE, TYROSINE-INHIBITED"/>
    <property type="match status" value="1"/>
</dbReference>
<comment type="pathway">
    <text evidence="2">Metabolic intermediate biosynthesis; chorismate biosynthesis; chorismate from D-erythrose 4-phosphate and phosphoenolpyruvate: step 1/7.</text>
</comment>
<keyword evidence="11" id="KW-1185">Reference proteome</keyword>
<evidence type="ECO:0000256" key="3">
    <source>
        <dbReference type="ARBA" id="ARBA00007985"/>
    </source>
</evidence>
<evidence type="ECO:0000313" key="10">
    <source>
        <dbReference type="EMBL" id="KIS69869.1"/>
    </source>
</evidence>
<dbReference type="InParanoid" id="A0A0D1E0Z6"/>
<evidence type="ECO:0000256" key="8">
    <source>
        <dbReference type="PIRNR" id="PIRNR001361"/>
    </source>
</evidence>
<dbReference type="PIRSF" id="PIRSF001361">
    <property type="entry name" value="DAHP_synthase"/>
    <property type="match status" value="1"/>
</dbReference>
<dbReference type="GO" id="GO:0005737">
    <property type="term" value="C:cytoplasm"/>
    <property type="evidence" value="ECO:0000318"/>
    <property type="project" value="GO_Central"/>
</dbReference>
<dbReference type="NCBIfam" id="NF009395">
    <property type="entry name" value="PRK12755.1"/>
    <property type="match status" value="1"/>
</dbReference>
<dbReference type="FunFam" id="3.20.20.70:FF:000005">
    <property type="entry name" value="Phospho-2-dehydro-3-deoxyheptonate aldolase"/>
    <property type="match status" value="1"/>
</dbReference>
<dbReference type="STRING" id="237631.A0A0D1E0Z6"/>
<evidence type="ECO:0000256" key="5">
    <source>
        <dbReference type="ARBA" id="ARBA00022679"/>
    </source>
</evidence>
<dbReference type="AlphaFoldDB" id="A0A0D1E0Z6"/>
<dbReference type="OMA" id="PCLSWED"/>
<evidence type="ECO:0000256" key="4">
    <source>
        <dbReference type="ARBA" id="ARBA00022605"/>
    </source>
</evidence>
<organism evidence="10 11">
    <name type="scientific">Mycosarcoma maydis</name>
    <name type="common">Corn smut fungus</name>
    <name type="synonym">Ustilago maydis</name>
    <dbReference type="NCBI Taxonomy" id="5270"/>
    <lineage>
        <taxon>Eukaryota</taxon>
        <taxon>Fungi</taxon>
        <taxon>Dikarya</taxon>
        <taxon>Basidiomycota</taxon>
        <taxon>Ustilaginomycotina</taxon>
        <taxon>Ustilaginomycetes</taxon>
        <taxon>Ustilaginales</taxon>
        <taxon>Ustilaginaceae</taxon>
        <taxon>Mycosarcoma</taxon>
    </lineage>
</organism>
<dbReference type="PANTHER" id="PTHR21225">
    <property type="entry name" value="PHOSPHO-2-DEHYDRO-3-DEOXYHEPTONATE ALDOLASE DAHP SYNTHETASE"/>
    <property type="match status" value="1"/>
</dbReference>
<evidence type="ECO:0000256" key="6">
    <source>
        <dbReference type="ARBA" id="ARBA00023141"/>
    </source>
</evidence>
<dbReference type="Gene3D" id="3.20.20.70">
    <property type="entry name" value="Aldolase class I"/>
    <property type="match status" value="1"/>
</dbReference>
<proteinExistence type="inferred from homology"/>
<dbReference type="InterPro" id="IPR013785">
    <property type="entry name" value="Aldolase_TIM"/>
</dbReference>
<name>A0A0D1E0Z6_MYCMD</name>
<keyword evidence="4 8" id="KW-0028">Amino-acid biosynthesis</keyword>
<comment type="catalytic activity">
    <reaction evidence="7 8">
        <text>D-erythrose 4-phosphate + phosphoenolpyruvate + H2O = 7-phospho-2-dehydro-3-deoxy-D-arabino-heptonate + phosphate</text>
        <dbReference type="Rhea" id="RHEA:14717"/>
        <dbReference type="ChEBI" id="CHEBI:15377"/>
        <dbReference type="ChEBI" id="CHEBI:16897"/>
        <dbReference type="ChEBI" id="CHEBI:43474"/>
        <dbReference type="ChEBI" id="CHEBI:58394"/>
        <dbReference type="ChEBI" id="CHEBI:58702"/>
        <dbReference type="EC" id="2.5.1.54"/>
    </reaction>
</comment>
<evidence type="ECO:0000256" key="2">
    <source>
        <dbReference type="ARBA" id="ARBA00004688"/>
    </source>
</evidence>
<reference evidence="10 11" key="1">
    <citation type="journal article" date="2006" name="Nature">
        <title>Insights from the genome of the biotrophic fungal plant pathogen Ustilago maydis.</title>
        <authorList>
            <person name="Kamper J."/>
            <person name="Kahmann R."/>
            <person name="Bolker M."/>
            <person name="Ma L.J."/>
            <person name="Brefort T."/>
            <person name="Saville B.J."/>
            <person name="Banuett F."/>
            <person name="Kronstad J.W."/>
            <person name="Gold S.E."/>
            <person name="Muller O."/>
            <person name="Perlin M.H."/>
            <person name="Wosten H.A."/>
            <person name="de Vries R."/>
            <person name="Ruiz-Herrera J."/>
            <person name="Reynaga-Pena C.G."/>
            <person name="Snetselaar K."/>
            <person name="McCann M."/>
            <person name="Perez-Martin J."/>
            <person name="Feldbrugge M."/>
            <person name="Basse C.W."/>
            <person name="Steinberg G."/>
            <person name="Ibeas J.I."/>
            <person name="Holloman W."/>
            <person name="Guzman P."/>
            <person name="Farman M."/>
            <person name="Stajich J.E."/>
            <person name="Sentandreu R."/>
            <person name="Gonzalez-Prieto J.M."/>
            <person name="Kennell J.C."/>
            <person name="Molina L."/>
            <person name="Schirawski J."/>
            <person name="Mendoza-Mendoza A."/>
            <person name="Greilinger D."/>
            <person name="Munch K."/>
            <person name="Rossel N."/>
            <person name="Scherer M."/>
            <person name="Vranes M."/>
            <person name="Ladendorf O."/>
            <person name="Vincon V."/>
            <person name="Fuchs U."/>
            <person name="Sandrock B."/>
            <person name="Meng S."/>
            <person name="Ho E.C."/>
            <person name="Cahill M.J."/>
            <person name="Boyce K.J."/>
            <person name="Klose J."/>
            <person name="Klosterman S.J."/>
            <person name="Deelstra H.J."/>
            <person name="Ortiz-Castellanos L."/>
            <person name="Li W."/>
            <person name="Sanchez-Alonso P."/>
            <person name="Schreier P.H."/>
            <person name="Hauser-Hahn I."/>
            <person name="Vaupel M."/>
            <person name="Koopmann E."/>
            <person name="Friedrich G."/>
            <person name="Voss H."/>
            <person name="Schluter T."/>
            <person name="Margolis J."/>
            <person name="Platt D."/>
            <person name="Swimmer C."/>
            <person name="Gnirke A."/>
            <person name="Chen F."/>
            <person name="Vysotskaia V."/>
            <person name="Mannhaupt G."/>
            <person name="Guldener U."/>
            <person name="Munsterkotter M."/>
            <person name="Haase D."/>
            <person name="Oesterheld M."/>
            <person name="Mewes H.W."/>
            <person name="Mauceli E.W."/>
            <person name="DeCaprio D."/>
            <person name="Wade C.M."/>
            <person name="Butler J."/>
            <person name="Young S."/>
            <person name="Jaffe D.B."/>
            <person name="Calvo S."/>
            <person name="Nusbaum C."/>
            <person name="Galagan J."/>
            <person name="Birren B.W."/>
        </authorList>
    </citation>
    <scope>NUCLEOTIDE SEQUENCE [LARGE SCALE GENOMIC DNA]</scope>
    <source>
        <strain evidence="11">DSM 14603 / FGSC 9021 / UM521</strain>
    </source>
</reference>
<dbReference type="EMBL" id="CM003144">
    <property type="protein sequence ID" value="KIS69869.1"/>
    <property type="molecule type" value="Genomic_DNA"/>
</dbReference>
<dbReference type="KEGG" id="uma:UMAG_02385"/>
<comment type="function">
    <text evidence="1">Stereospecific condensation of phosphoenolpyruvate (PEP) and D-erythrose-4-phosphate (E4P) giving rise to 3-deoxy-D-arabino-heptulosonate-7-phosphate (DAHP).</text>
</comment>
<feature type="domain" description="DAHP synthetase I/KDSA" evidence="9">
    <location>
        <begin position="73"/>
        <end position="373"/>
    </location>
</feature>
<gene>
    <name evidence="10" type="ORF">UMAG_02385</name>
</gene>
<dbReference type="eggNOG" id="ENOG502QPSU">
    <property type="taxonomic scope" value="Eukaryota"/>
</dbReference>
<keyword evidence="6 8" id="KW-0057">Aromatic amino acid biosynthesis</keyword>
<dbReference type="RefSeq" id="XP_011388685.1">
    <property type="nucleotide sequence ID" value="XM_011390383.1"/>
</dbReference>
<dbReference type="Pfam" id="PF00793">
    <property type="entry name" value="DAHP_synth_1"/>
    <property type="match status" value="1"/>
</dbReference>
<dbReference type="FunCoup" id="A0A0D1E0Z6">
    <property type="interactions" value="255"/>
</dbReference>
<dbReference type="GO" id="GO:0009073">
    <property type="term" value="P:aromatic amino acid family biosynthetic process"/>
    <property type="evidence" value="ECO:0000318"/>
    <property type="project" value="GO_Central"/>
</dbReference>
<dbReference type="SUPFAM" id="SSF51569">
    <property type="entry name" value="Aldolase"/>
    <property type="match status" value="1"/>
</dbReference>
<dbReference type="InterPro" id="IPR006218">
    <property type="entry name" value="DAHP1/KDSA"/>
</dbReference>
<dbReference type="OrthoDB" id="4699125at2759"/>
<dbReference type="InterPro" id="IPR006219">
    <property type="entry name" value="DAHP_synth_1"/>
</dbReference>
<evidence type="ECO:0000256" key="7">
    <source>
        <dbReference type="ARBA" id="ARBA00047508"/>
    </source>
</evidence>
<protein>
    <recommendedName>
        <fullName evidence="8">Phospho-2-dehydro-3-deoxyheptonate aldolase</fullName>
        <ecNumber evidence="8">2.5.1.54</ecNumber>
    </recommendedName>
</protein>
<evidence type="ECO:0000256" key="1">
    <source>
        <dbReference type="ARBA" id="ARBA00003726"/>
    </source>
</evidence>
<keyword evidence="5 8" id="KW-0808">Transferase</keyword>
<dbReference type="SMR" id="A0A0D1E0Z6"/>
<evidence type="ECO:0000259" key="9">
    <source>
        <dbReference type="Pfam" id="PF00793"/>
    </source>
</evidence>
<dbReference type="NCBIfam" id="TIGR00034">
    <property type="entry name" value="aroFGH"/>
    <property type="match status" value="1"/>
</dbReference>
<dbReference type="EC" id="2.5.1.54" evidence="8"/>
<dbReference type="GO" id="GO:0003849">
    <property type="term" value="F:3-deoxy-7-phosphoheptulonate synthase activity"/>
    <property type="evidence" value="ECO:0000318"/>
    <property type="project" value="GO_Central"/>
</dbReference>
<dbReference type="VEuPathDB" id="FungiDB:UMAG_02385"/>
<evidence type="ECO:0000313" key="11">
    <source>
        <dbReference type="Proteomes" id="UP000000561"/>
    </source>
</evidence>
<sequence>MSASIAANTANGRSAEPLAQALPQNGSKDEYAYINDVRVAGFEPLISPSLLLHEIPVPKESQATIARARGQSSAIINGQDDRLLVVVGPCSIHDVDQAKEYAKLLKAGIDERWSEGLVVVMRAYFEKPRTTVGWKGLINDPDINGSFQINRGLKIARNLLVDLTAQGVPVACEVLDTISPQYTSDLYSWGAIGARTTESQLHRELVSGLSMPIGFKNGTDGGLGVAVDAIRASSQPHAFMGVTEQGLAAIVRTVGNADLHIVHRGGSKGTNYDATSVQTSKAQLKSALPNRHPSIMIDCSHGNSNKDFRNQPKVVDAIVEQLEQGEDAITGVMIESHLNEGKQGEPKNGQIDQLKYGVSITDGCVGWETTVQMLDKLNAAVLKRRQVQAQNKA</sequence>
<dbReference type="Proteomes" id="UP000000561">
    <property type="component" value="Chromosome 5"/>
</dbReference>
<comment type="similarity">
    <text evidence="3 8">Belongs to the class-I DAHP synthase family.</text>
</comment>
<accession>A0A0D1E0Z6</accession>